<reference evidence="1 2" key="1">
    <citation type="submission" date="2023-10" db="EMBL/GenBank/DDBJ databases">
        <title>Chromosome-scale genome assembly provides insights into flower coloration mechanisms of Canna indica.</title>
        <authorList>
            <person name="Li C."/>
        </authorList>
    </citation>
    <scope>NUCLEOTIDE SEQUENCE [LARGE SCALE GENOMIC DNA]</scope>
    <source>
        <tissue evidence="1">Flower</tissue>
    </source>
</reference>
<proteinExistence type="predicted"/>
<protein>
    <submittedName>
        <fullName evidence="1">Uncharacterized protein</fullName>
    </submittedName>
</protein>
<dbReference type="Proteomes" id="UP001327560">
    <property type="component" value="Chromosome 2"/>
</dbReference>
<dbReference type="EMBL" id="CP136891">
    <property type="protein sequence ID" value="WOK97824.1"/>
    <property type="molecule type" value="Genomic_DNA"/>
</dbReference>
<sequence>MIESQPTISPAIPQGHERAVRLVMITPQWQSSAKEGGTGHCISLKRFYSFETQERNSSWLYGWLAFKQGAAPKRVGSGKLAIRKTQYNTCLDEVRHQGGEYLLDRRPFSREEERKLCLDPLLFREGEEEVAGGSNSSRWSALGFLLGAAP</sequence>
<gene>
    <name evidence="1" type="ORF">Cni_G06532</name>
</gene>
<accession>A0AAQ3Q6M5</accession>
<dbReference type="AlphaFoldDB" id="A0AAQ3Q6M5"/>
<organism evidence="1 2">
    <name type="scientific">Canna indica</name>
    <name type="common">Indian-shot</name>
    <dbReference type="NCBI Taxonomy" id="4628"/>
    <lineage>
        <taxon>Eukaryota</taxon>
        <taxon>Viridiplantae</taxon>
        <taxon>Streptophyta</taxon>
        <taxon>Embryophyta</taxon>
        <taxon>Tracheophyta</taxon>
        <taxon>Spermatophyta</taxon>
        <taxon>Magnoliopsida</taxon>
        <taxon>Liliopsida</taxon>
        <taxon>Zingiberales</taxon>
        <taxon>Cannaceae</taxon>
        <taxon>Canna</taxon>
    </lineage>
</organism>
<name>A0AAQ3Q6M5_9LILI</name>
<evidence type="ECO:0000313" key="2">
    <source>
        <dbReference type="Proteomes" id="UP001327560"/>
    </source>
</evidence>
<keyword evidence="2" id="KW-1185">Reference proteome</keyword>
<evidence type="ECO:0000313" key="1">
    <source>
        <dbReference type="EMBL" id="WOK97824.1"/>
    </source>
</evidence>